<evidence type="ECO:0000256" key="5">
    <source>
        <dbReference type="ARBA" id="ARBA00054899"/>
    </source>
</evidence>
<keyword evidence="12" id="KW-0808">Transferase</keyword>
<evidence type="ECO:0000256" key="3">
    <source>
        <dbReference type="ARBA" id="ARBA00011771"/>
    </source>
</evidence>
<feature type="modified residue" description="N6-(pyridoxal phosphate)lysine" evidence="8">
    <location>
        <position position="188"/>
    </location>
</feature>
<reference evidence="12 13" key="1">
    <citation type="submission" date="2016-11" db="EMBL/GenBank/DDBJ databases">
        <authorList>
            <person name="Manzoor S."/>
        </authorList>
    </citation>
    <scope>NUCLEOTIDE SEQUENCE [LARGE SCALE GENOMIC DNA]</scope>
    <source>
        <strain evidence="12">Clostridium ultunense strain Esp</strain>
    </source>
</reference>
<dbReference type="HOGENOM" id="CLU_027686_1_1_9"/>
<dbReference type="GO" id="GO:0004760">
    <property type="term" value="F:L-serine-pyruvate transaminase activity"/>
    <property type="evidence" value="ECO:0007669"/>
    <property type="project" value="TreeGrafter"/>
</dbReference>
<keyword evidence="12" id="KW-0032">Aminotransferase</keyword>
<comment type="subunit">
    <text evidence="3">Heterodimer of a large and a small subunit.</text>
</comment>
<dbReference type="Pfam" id="PF00266">
    <property type="entry name" value="Aminotran_5"/>
    <property type="match status" value="1"/>
</dbReference>
<dbReference type="EMBL" id="LT669839">
    <property type="protein sequence ID" value="SHD75901.1"/>
    <property type="molecule type" value="Genomic_DNA"/>
</dbReference>
<evidence type="ECO:0000259" key="11">
    <source>
        <dbReference type="Pfam" id="PF00266"/>
    </source>
</evidence>
<evidence type="ECO:0000256" key="2">
    <source>
        <dbReference type="ARBA" id="ARBA00009236"/>
    </source>
</evidence>
<dbReference type="InterPro" id="IPR015422">
    <property type="entry name" value="PyrdxlP-dep_Trfase_small"/>
</dbReference>
<dbReference type="PANTHER" id="PTHR21152:SF40">
    <property type="entry name" value="ALANINE--GLYOXYLATE AMINOTRANSFERASE"/>
    <property type="match status" value="1"/>
</dbReference>
<dbReference type="InterPro" id="IPR015424">
    <property type="entry name" value="PyrdxlP-dep_Trfase"/>
</dbReference>
<organism evidence="12 13">
    <name type="scientific">[Clostridium] ultunense Esp</name>
    <dbReference type="NCBI Taxonomy" id="1288971"/>
    <lineage>
        <taxon>Bacteria</taxon>
        <taxon>Bacillati</taxon>
        <taxon>Bacillota</taxon>
        <taxon>Tissierellia</taxon>
        <taxon>Tissierellales</taxon>
        <taxon>Tepidimicrobiaceae</taxon>
        <taxon>Schnuerera</taxon>
    </lineage>
</organism>
<evidence type="ECO:0000256" key="4">
    <source>
        <dbReference type="ARBA" id="ARBA00022898"/>
    </source>
</evidence>
<proteinExistence type="inferred from homology"/>
<evidence type="ECO:0000256" key="1">
    <source>
        <dbReference type="ARBA" id="ARBA00001933"/>
    </source>
</evidence>
<dbReference type="PANTHER" id="PTHR21152">
    <property type="entry name" value="AMINOTRANSFERASE CLASS V"/>
    <property type="match status" value="1"/>
</dbReference>
<dbReference type="PROSITE" id="PS00595">
    <property type="entry name" value="AA_TRANSFER_CLASS_5"/>
    <property type="match status" value="1"/>
</dbReference>
<dbReference type="Gene3D" id="3.90.1150.10">
    <property type="entry name" value="Aspartate Aminotransferase, domain 1"/>
    <property type="match status" value="1"/>
</dbReference>
<gene>
    <name evidence="12" type="ORF">CUESP1_0515</name>
</gene>
<dbReference type="InterPro" id="IPR024169">
    <property type="entry name" value="SP_NH2Trfase/AEP_transaminase"/>
</dbReference>
<dbReference type="OrthoDB" id="389074at2"/>
<sequence>MKKEIVMMVGPTAVPERVLKAMNRKSISHRSEEYCEIHRRIRDGLKKLFGTENEVLILTSSGTGAMEAAIQNCFSSGEQVVVPVIGTFSEQFAAMAEAHQLKVTRVEFDLGEAADVNKVMEYVTPETKGVFVIHNESSTGVTNDLKAFGEALEGSGALLITDSVSGAGGLEMRMDEWKIDIVLSGSQKALMVPAGLSFISLSDKAWKATEKSNLSKFYFDLSKARKFQEINQTPNTPAVYNVFAVDEALKMIFEEGLDNVYKRHIENTGRIIDGVRKLGYDIFPKDDKYASRTLTAVYAPGKAKEIVKGLAEQGVIVNGGLAPIADDVFRVGTMGHVYEEDVDGFLEALSKLG</sequence>
<name>M1ZAF4_9FIRM</name>
<dbReference type="RefSeq" id="WP_005585151.1">
    <property type="nucleotide sequence ID" value="NZ_LT669839.1"/>
</dbReference>
<dbReference type="InterPro" id="IPR000192">
    <property type="entry name" value="Aminotrans_V_dom"/>
</dbReference>
<evidence type="ECO:0000256" key="8">
    <source>
        <dbReference type="PIRSR" id="PIRSR000524-50"/>
    </source>
</evidence>
<comment type="cofactor">
    <cofactor evidence="1 8 10">
        <name>pyridoxal 5'-phosphate</name>
        <dbReference type="ChEBI" id="CHEBI:597326"/>
    </cofactor>
</comment>
<accession>M1ZAF4</accession>
<dbReference type="Gene3D" id="3.40.640.10">
    <property type="entry name" value="Type I PLP-dependent aspartate aminotransferase-like (Major domain)"/>
    <property type="match status" value="1"/>
</dbReference>
<dbReference type="Proteomes" id="UP000245423">
    <property type="component" value="Chromosome 1"/>
</dbReference>
<evidence type="ECO:0000256" key="7">
    <source>
        <dbReference type="PIRSR" id="PIRSR000524-1"/>
    </source>
</evidence>
<protein>
    <recommendedName>
        <fullName evidence="6">Tritium exchange subunit</fullName>
    </recommendedName>
</protein>
<dbReference type="InterPro" id="IPR020578">
    <property type="entry name" value="Aminotrans_V_PyrdxlP_BS"/>
</dbReference>
<dbReference type="GO" id="GO:0019265">
    <property type="term" value="P:glycine biosynthetic process, by transamination of glyoxylate"/>
    <property type="evidence" value="ECO:0007669"/>
    <property type="project" value="TreeGrafter"/>
</dbReference>
<evidence type="ECO:0000313" key="12">
    <source>
        <dbReference type="EMBL" id="SHD75901.1"/>
    </source>
</evidence>
<feature type="binding site" evidence="7">
    <location>
        <position position="330"/>
    </location>
    <ligand>
        <name>substrate</name>
    </ligand>
</feature>
<keyword evidence="13" id="KW-1185">Reference proteome</keyword>
<feature type="domain" description="Aminotransferase class V" evidence="11">
    <location>
        <begin position="13"/>
        <end position="323"/>
    </location>
</feature>
<dbReference type="SUPFAM" id="SSF53383">
    <property type="entry name" value="PLP-dependent transferases"/>
    <property type="match status" value="1"/>
</dbReference>
<dbReference type="AlphaFoldDB" id="M1ZAF4"/>
<dbReference type="PIRSF" id="PIRSF000524">
    <property type="entry name" value="SPT"/>
    <property type="match status" value="1"/>
</dbReference>
<comment type="function">
    <text evidence="5">Soluble hydrogenase catalyzes both production and consumption of hydrogen from suitable artificial electron donors or acceptors. This subunit catalyzes the tritium-exchange activity.</text>
</comment>
<dbReference type="GO" id="GO:0008453">
    <property type="term" value="F:alanine-glyoxylate transaminase activity"/>
    <property type="evidence" value="ECO:0007669"/>
    <property type="project" value="TreeGrafter"/>
</dbReference>
<evidence type="ECO:0000256" key="9">
    <source>
        <dbReference type="RuleBase" id="RU004075"/>
    </source>
</evidence>
<dbReference type="FunFam" id="3.40.640.10:FF:000054">
    <property type="entry name" value="Serine--glyoxylate aminotransferase"/>
    <property type="match status" value="1"/>
</dbReference>
<evidence type="ECO:0000256" key="10">
    <source>
        <dbReference type="RuleBase" id="RU004504"/>
    </source>
</evidence>
<dbReference type="InterPro" id="IPR015421">
    <property type="entry name" value="PyrdxlP-dep_Trfase_major"/>
</dbReference>
<keyword evidence="4 8" id="KW-0663">Pyridoxal phosphate</keyword>
<evidence type="ECO:0000256" key="6">
    <source>
        <dbReference type="ARBA" id="ARBA00079151"/>
    </source>
</evidence>
<evidence type="ECO:0000313" key="13">
    <source>
        <dbReference type="Proteomes" id="UP000245423"/>
    </source>
</evidence>
<comment type="similarity">
    <text evidence="2 9">Belongs to the class-V pyridoxal-phosphate-dependent aminotransferase family.</text>
</comment>